<dbReference type="Proteomes" id="UP000729913">
    <property type="component" value="Unassembled WGS sequence"/>
</dbReference>
<name>A0A8J5QS49_9HYME</name>
<comment type="caution">
    <text evidence="1">The sequence shown here is derived from an EMBL/GenBank/DDBJ whole genome shotgun (WGS) entry which is preliminary data.</text>
</comment>
<dbReference type="OrthoDB" id="7648950at2759"/>
<proteinExistence type="predicted"/>
<evidence type="ECO:0000313" key="1">
    <source>
        <dbReference type="EMBL" id="KAG8039613.1"/>
    </source>
</evidence>
<dbReference type="EMBL" id="JAAOIC020000033">
    <property type="protein sequence ID" value="KAG8039613.1"/>
    <property type="molecule type" value="Genomic_DNA"/>
</dbReference>
<protein>
    <submittedName>
        <fullName evidence="1">Uncharacterized protein</fullName>
    </submittedName>
</protein>
<gene>
    <name evidence="1" type="ORF">G9C98_008267</name>
</gene>
<evidence type="ECO:0000313" key="2">
    <source>
        <dbReference type="Proteomes" id="UP000729913"/>
    </source>
</evidence>
<accession>A0A8J5QS49</accession>
<reference evidence="1" key="1">
    <citation type="submission" date="2020-03" db="EMBL/GenBank/DDBJ databases">
        <authorList>
            <person name="Chebbi M.A."/>
            <person name="Drezen J.M."/>
        </authorList>
    </citation>
    <scope>NUCLEOTIDE SEQUENCE</scope>
    <source>
        <tissue evidence="1">Whole body</tissue>
    </source>
</reference>
<sequence>MTKSREDWIRWFTATVEIDAYEINDNTAEFRGYVECVEGTTFVRTQYCDRTERFKFYVNNGKGRRMKILSWGVNAVKWSPQISERSETDIKFEAEKFLEETTDAGENPEPDIVLIQDVANVESNKKIRVIGWIKVPFQLVTFGGGSRGSGVIVDHEWKIRVHIRVFQAKPELVKGMKVSINCEYNSTEGCVLSCQSISQINSIISEPILSEDDLNNMGFYTPKRKSDDDLPHPTKKR</sequence>
<dbReference type="AlphaFoldDB" id="A0A8J5QS49"/>
<keyword evidence="2" id="KW-1185">Reference proteome</keyword>
<reference evidence="1" key="2">
    <citation type="submission" date="2021-04" db="EMBL/GenBank/DDBJ databases">
        <title>Genome-wide patterns of bracovirus chromosomal integration into multiple host tissues during parasitism.</title>
        <authorList>
            <person name="Chebbi M.A.C."/>
        </authorList>
    </citation>
    <scope>NUCLEOTIDE SEQUENCE</scope>
    <source>
        <tissue evidence="1">Whole body</tissue>
    </source>
</reference>
<organism evidence="1 2">
    <name type="scientific">Cotesia typhae</name>
    <dbReference type="NCBI Taxonomy" id="2053667"/>
    <lineage>
        <taxon>Eukaryota</taxon>
        <taxon>Metazoa</taxon>
        <taxon>Ecdysozoa</taxon>
        <taxon>Arthropoda</taxon>
        <taxon>Hexapoda</taxon>
        <taxon>Insecta</taxon>
        <taxon>Pterygota</taxon>
        <taxon>Neoptera</taxon>
        <taxon>Endopterygota</taxon>
        <taxon>Hymenoptera</taxon>
        <taxon>Apocrita</taxon>
        <taxon>Ichneumonoidea</taxon>
        <taxon>Braconidae</taxon>
        <taxon>Microgastrinae</taxon>
        <taxon>Cotesia</taxon>
    </lineage>
</organism>